<name>A0ABV4Y1C7_9CYAN</name>
<protein>
    <submittedName>
        <fullName evidence="1">TIGR02221 family CRISPR-associated protein</fullName>
    </submittedName>
</protein>
<keyword evidence="2" id="KW-1185">Reference proteome</keyword>
<dbReference type="InterPro" id="IPR013383">
    <property type="entry name" value="CRISPR-assoc_prot_DxTHG_CS"/>
</dbReference>
<dbReference type="Proteomes" id="UP001576784">
    <property type="component" value="Unassembled WGS sequence"/>
</dbReference>
<dbReference type="EMBL" id="JBHFNR010000264">
    <property type="protein sequence ID" value="MFB2897741.1"/>
    <property type="molecule type" value="Genomic_DNA"/>
</dbReference>
<dbReference type="CDD" id="cd09732">
    <property type="entry name" value="Csx1_III-U"/>
    <property type="match status" value="1"/>
</dbReference>
<gene>
    <name evidence="1" type="primary">csx2</name>
    <name evidence="1" type="ORF">ACE1CI_32900</name>
</gene>
<organism evidence="1 2">
    <name type="scientific">Floridaenema flaviceps BLCC-F50</name>
    <dbReference type="NCBI Taxonomy" id="3153642"/>
    <lineage>
        <taxon>Bacteria</taxon>
        <taxon>Bacillati</taxon>
        <taxon>Cyanobacteriota</taxon>
        <taxon>Cyanophyceae</taxon>
        <taxon>Oscillatoriophycideae</taxon>
        <taxon>Aerosakkonematales</taxon>
        <taxon>Aerosakkonemataceae</taxon>
        <taxon>Floridanema</taxon>
        <taxon>Floridanema flaviceps</taxon>
    </lineage>
</organism>
<reference evidence="1 2" key="1">
    <citation type="submission" date="2024-09" db="EMBL/GenBank/DDBJ databases">
        <title>Floridaenema gen nov. (Aerosakkonemataceae, Aerosakkonematales ord. nov., Cyanobacteria) from benthic tropical and subtropical fresh waters, with the description of four new species.</title>
        <authorList>
            <person name="Moretto J.A."/>
            <person name="Berthold D.E."/>
            <person name="Lefler F.W."/>
            <person name="Huang I.-S."/>
            <person name="Laughinghouse H. IV."/>
        </authorList>
    </citation>
    <scope>NUCLEOTIDE SEQUENCE [LARGE SCALE GENOMIC DNA]</scope>
    <source>
        <strain evidence="1 2">BLCC-F50</strain>
    </source>
</reference>
<sequence>MNRKIITFLGAAPAISTTTYAFKDENDEEKKYDGKVFPEALRQFCGEDKYDLMLVCVTKKAKDVNWSVLEALNDSKIQAVGIPTGNNTAEMWQIFTIITGHIESGDRVIFDITHGLRSLPFLVFLFAAYLKTAKQVIIEAIYYGAFELKSENNGIAPVIDLSEFVSMIDWIVASNQFVETGDARQLSKLLNPNSDVSGTNYEAATTLFDVSFATLLCRPIELGKLADALAKDLLEAEQQQPNRVVPFEMLRQQVTQTFSSFVGDLDKNAKEALQAQFQLIRWYHNNNRIIEAMTLAREWLLAAVNYKLDGSVDIDNRYTREDINDALWEISQNRPPKELTDYGRKIHKWPEKRQLIAVWNKVRSLRNTLDHAGYERHAPNPSKIVQSANQAISSLCELAEFWDLGNC</sequence>
<dbReference type="NCBIfam" id="TIGR02549">
    <property type="entry name" value="CRISPR_DxTHG"/>
    <property type="match status" value="1"/>
</dbReference>
<proteinExistence type="predicted"/>
<evidence type="ECO:0000313" key="1">
    <source>
        <dbReference type="EMBL" id="MFB2897741.1"/>
    </source>
</evidence>
<dbReference type="SUPFAM" id="SSF160980">
    <property type="entry name" value="SSO1389-like"/>
    <property type="match status" value="1"/>
</dbReference>
<comment type="caution">
    <text evidence="1">The sequence shown here is derived from an EMBL/GenBank/DDBJ whole genome shotgun (WGS) entry which is preliminary data.</text>
</comment>
<dbReference type="InterPro" id="IPR011742">
    <property type="entry name" value="CRISPR-assoc_prot_TM1812"/>
</dbReference>
<accession>A0ABV4Y1C7</accession>
<evidence type="ECO:0000313" key="2">
    <source>
        <dbReference type="Proteomes" id="UP001576784"/>
    </source>
</evidence>
<dbReference type="RefSeq" id="WP_413267352.1">
    <property type="nucleotide sequence ID" value="NZ_JBHFNR010000264.1"/>
</dbReference>
<dbReference type="NCBIfam" id="TIGR02221">
    <property type="entry name" value="cas_TM1812"/>
    <property type="match status" value="1"/>
</dbReference>